<reference evidence="1 2" key="1">
    <citation type="journal article" date="2014" name="Science">
        <title>Plant genetics. Early allopolyploid evolution in the post-Neolithic Brassica napus oilseed genome.</title>
        <authorList>
            <person name="Chalhoub B."/>
            <person name="Denoeud F."/>
            <person name="Liu S."/>
            <person name="Parkin I.A."/>
            <person name="Tang H."/>
            <person name="Wang X."/>
            <person name="Chiquet J."/>
            <person name="Belcram H."/>
            <person name="Tong C."/>
            <person name="Samans B."/>
            <person name="Correa M."/>
            <person name="Da Silva C."/>
            <person name="Just J."/>
            <person name="Falentin C."/>
            <person name="Koh C.S."/>
            <person name="Le Clainche I."/>
            <person name="Bernard M."/>
            <person name="Bento P."/>
            <person name="Noel B."/>
            <person name="Labadie K."/>
            <person name="Alberti A."/>
            <person name="Charles M."/>
            <person name="Arnaud D."/>
            <person name="Guo H."/>
            <person name="Daviaud C."/>
            <person name="Alamery S."/>
            <person name="Jabbari K."/>
            <person name="Zhao M."/>
            <person name="Edger P.P."/>
            <person name="Chelaifa H."/>
            <person name="Tack D."/>
            <person name="Lassalle G."/>
            <person name="Mestiri I."/>
            <person name="Schnel N."/>
            <person name="Le Paslier M.C."/>
            <person name="Fan G."/>
            <person name="Renault V."/>
            <person name="Bayer P.E."/>
            <person name="Golicz A.A."/>
            <person name="Manoli S."/>
            <person name="Lee T.H."/>
            <person name="Thi V.H."/>
            <person name="Chalabi S."/>
            <person name="Hu Q."/>
            <person name="Fan C."/>
            <person name="Tollenaere R."/>
            <person name="Lu Y."/>
            <person name="Battail C."/>
            <person name="Shen J."/>
            <person name="Sidebottom C.H."/>
            <person name="Wang X."/>
            <person name="Canaguier A."/>
            <person name="Chauveau A."/>
            <person name="Berard A."/>
            <person name="Deniot G."/>
            <person name="Guan M."/>
            <person name="Liu Z."/>
            <person name="Sun F."/>
            <person name="Lim Y.P."/>
            <person name="Lyons E."/>
            <person name="Town C.D."/>
            <person name="Bancroft I."/>
            <person name="Wang X."/>
            <person name="Meng J."/>
            <person name="Ma J."/>
            <person name="Pires J.C."/>
            <person name="King G.J."/>
            <person name="Brunel D."/>
            <person name="Delourme R."/>
            <person name="Renard M."/>
            <person name="Aury J.M."/>
            <person name="Adams K.L."/>
            <person name="Batley J."/>
            <person name="Snowdon R.J."/>
            <person name="Tost J."/>
            <person name="Edwards D."/>
            <person name="Zhou Y."/>
            <person name="Hua W."/>
            <person name="Sharpe A.G."/>
            <person name="Paterson A.H."/>
            <person name="Guan C."/>
            <person name="Wincker P."/>
        </authorList>
    </citation>
    <scope>NUCLEOTIDE SEQUENCE [LARGE SCALE GENOMIC DNA]</scope>
    <source>
        <strain evidence="2">cv. Darmor-bzh</strain>
    </source>
</reference>
<dbReference type="EMBL" id="LK032370">
    <property type="protein sequence ID" value="CDY36215.1"/>
    <property type="molecule type" value="Genomic_DNA"/>
</dbReference>
<dbReference type="AlphaFoldDB" id="A0A078HCS7"/>
<sequence>MISGAGDFSRRPTQFKVITNSIICKMWTTMALSPSSARN</sequence>
<evidence type="ECO:0000313" key="1">
    <source>
        <dbReference type="EMBL" id="CDY36215.1"/>
    </source>
</evidence>
<protein>
    <submittedName>
        <fullName evidence="1">BnaC06g27590D protein</fullName>
    </submittedName>
</protein>
<dbReference type="PaxDb" id="3708-A0A078HCS7"/>
<proteinExistence type="predicted"/>
<keyword evidence="2" id="KW-1185">Reference proteome</keyword>
<accession>A0A078HCS7</accession>
<name>A0A078HCS7_BRANA</name>
<dbReference type="Proteomes" id="UP000028999">
    <property type="component" value="Unassembled WGS sequence"/>
</dbReference>
<evidence type="ECO:0000313" key="2">
    <source>
        <dbReference type="Proteomes" id="UP000028999"/>
    </source>
</evidence>
<organism evidence="1 2">
    <name type="scientific">Brassica napus</name>
    <name type="common">Rape</name>
    <dbReference type="NCBI Taxonomy" id="3708"/>
    <lineage>
        <taxon>Eukaryota</taxon>
        <taxon>Viridiplantae</taxon>
        <taxon>Streptophyta</taxon>
        <taxon>Embryophyta</taxon>
        <taxon>Tracheophyta</taxon>
        <taxon>Spermatophyta</taxon>
        <taxon>Magnoliopsida</taxon>
        <taxon>eudicotyledons</taxon>
        <taxon>Gunneridae</taxon>
        <taxon>Pentapetalae</taxon>
        <taxon>rosids</taxon>
        <taxon>malvids</taxon>
        <taxon>Brassicales</taxon>
        <taxon>Brassicaceae</taxon>
        <taxon>Brassiceae</taxon>
        <taxon>Brassica</taxon>
    </lineage>
</organism>
<gene>
    <name evidence="1" type="primary">BnaC06g27590D</name>
    <name evidence="1" type="ORF">GSBRNA2T00060130001</name>
</gene>
<dbReference type="Gramene" id="CDY36215">
    <property type="protein sequence ID" value="CDY36215"/>
    <property type="gene ID" value="GSBRNA2T00060130001"/>
</dbReference>